<keyword evidence="4" id="KW-1185">Reference proteome</keyword>
<dbReference type="InParanoid" id="A0A024G2Z3"/>
<accession>A0A024G2Z3</accession>
<gene>
    <name evidence="3" type="ORF">BN9_016710</name>
</gene>
<sequence length="100" mass="10966">MSKFVFLIALIVQLVNHANCDSTSLANDERDQPLSTASTDGDWNNPQGLTRNIVTGNRIRVAKSQIILTDQDKDVFLRSIADSIVDRMDQDGDDEGSSGN</sequence>
<feature type="compositionally biased region" description="Polar residues" evidence="1">
    <location>
        <begin position="33"/>
        <end position="49"/>
    </location>
</feature>
<evidence type="ECO:0000256" key="1">
    <source>
        <dbReference type="SAM" id="MobiDB-lite"/>
    </source>
</evidence>
<name>A0A024G2Z3_9STRA</name>
<comment type="caution">
    <text evidence="3">The sequence shown here is derived from an EMBL/GenBank/DDBJ whole genome shotgun (WGS) entry which is preliminary data.</text>
</comment>
<dbReference type="Proteomes" id="UP000053237">
    <property type="component" value="Unassembled WGS sequence"/>
</dbReference>
<proteinExistence type="predicted"/>
<feature type="region of interest" description="Disordered" evidence="1">
    <location>
        <begin position="23"/>
        <end position="49"/>
    </location>
</feature>
<reference evidence="3 4" key="1">
    <citation type="submission" date="2012-05" db="EMBL/GenBank/DDBJ databases">
        <title>Recombination and specialization in a pathogen metapopulation.</title>
        <authorList>
            <person name="Gardiner A."/>
            <person name="Kemen E."/>
            <person name="Schultz-Larsen T."/>
            <person name="MacLean D."/>
            <person name="Van Oosterhout C."/>
            <person name="Jones J.D.G."/>
        </authorList>
    </citation>
    <scope>NUCLEOTIDE SEQUENCE [LARGE SCALE GENOMIC DNA]</scope>
    <source>
        <strain evidence="3 4">Ac Nc2</strain>
    </source>
</reference>
<keyword evidence="2" id="KW-0732">Signal</keyword>
<evidence type="ECO:0008006" key="5">
    <source>
        <dbReference type="Google" id="ProtNLM"/>
    </source>
</evidence>
<evidence type="ECO:0000313" key="4">
    <source>
        <dbReference type="Proteomes" id="UP000053237"/>
    </source>
</evidence>
<dbReference type="EMBL" id="CAIX01000012">
    <property type="protein sequence ID" value="CCI40887.1"/>
    <property type="molecule type" value="Genomic_DNA"/>
</dbReference>
<feature type="chain" id="PRO_5001529196" description="RxLR effector protein" evidence="2">
    <location>
        <begin position="21"/>
        <end position="100"/>
    </location>
</feature>
<dbReference type="AlphaFoldDB" id="A0A024G2Z3"/>
<protein>
    <recommendedName>
        <fullName evidence="5">RxLR effector protein</fullName>
    </recommendedName>
</protein>
<feature type="signal peptide" evidence="2">
    <location>
        <begin position="1"/>
        <end position="20"/>
    </location>
</feature>
<organism evidence="3 4">
    <name type="scientific">Albugo candida</name>
    <dbReference type="NCBI Taxonomy" id="65357"/>
    <lineage>
        <taxon>Eukaryota</taxon>
        <taxon>Sar</taxon>
        <taxon>Stramenopiles</taxon>
        <taxon>Oomycota</taxon>
        <taxon>Peronosporomycetes</taxon>
        <taxon>Albuginales</taxon>
        <taxon>Albuginaceae</taxon>
        <taxon>Albugo</taxon>
    </lineage>
</organism>
<evidence type="ECO:0000313" key="3">
    <source>
        <dbReference type="EMBL" id="CCI40887.1"/>
    </source>
</evidence>
<evidence type="ECO:0000256" key="2">
    <source>
        <dbReference type="SAM" id="SignalP"/>
    </source>
</evidence>